<dbReference type="SUPFAM" id="SSF51556">
    <property type="entry name" value="Metallo-dependent hydrolases"/>
    <property type="match status" value="1"/>
</dbReference>
<comment type="function">
    <text evidence="6 7">Catalyzes the conversion of allantoin (5-ureidohydantoin) to allantoic acid by hydrolytic cleavage of the five-member hydantoin ring.</text>
</comment>
<dbReference type="Pfam" id="PF01979">
    <property type="entry name" value="Amidohydro_1"/>
    <property type="match status" value="1"/>
</dbReference>
<dbReference type="InterPro" id="IPR032466">
    <property type="entry name" value="Metal_Hydrolase"/>
</dbReference>
<dbReference type="SUPFAM" id="SSF51338">
    <property type="entry name" value="Composite domain of metallo-dependent hydrolases"/>
    <property type="match status" value="1"/>
</dbReference>
<proteinExistence type="inferred from homology"/>
<keyword evidence="5 7" id="KW-0862">Zinc</keyword>
<feature type="binding site" description="via carbamate group" evidence="7">
    <location>
        <position position="147"/>
    </location>
    <ligand>
        <name>Zn(2+)</name>
        <dbReference type="ChEBI" id="CHEBI:29105"/>
        <label>2</label>
    </ligand>
</feature>
<comment type="subunit">
    <text evidence="1 7">Homotetramer.</text>
</comment>
<feature type="binding site" evidence="7">
    <location>
        <position position="315"/>
    </location>
    <ligand>
        <name>Zn(2+)</name>
        <dbReference type="ChEBI" id="CHEBI:29105"/>
        <label>1</label>
    </ligand>
</feature>
<dbReference type="FunFam" id="3.20.20.140:FF:000013">
    <property type="entry name" value="Allantoinase"/>
    <property type="match status" value="1"/>
</dbReference>
<comment type="similarity">
    <text evidence="7">Belongs to the metallo-dependent hydrolases superfamily. Allantoinase family.</text>
</comment>
<feature type="domain" description="Amidohydrolase-related" evidence="8">
    <location>
        <begin position="51"/>
        <end position="435"/>
    </location>
</feature>
<evidence type="ECO:0000256" key="4">
    <source>
        <dbReference type="ARBA" id="ARBA00022801"/>
    </source>
</evidence>
<dbReference type="Proteomes" id="UP000271031">
    <property type="component" value="Unassembled WGS sequence"/>
</dbReference>
<evidence type="ECO:0000259" key="8">
    <source>
        <dbReference type="Pfam" id="PF01979"/>
    </source>
</evidence>
<keyword evidence="2 7" id="KW-0659">Purine metabolism</keyword>
<comment type="catalytic activity">
    <reaction evidence="7">
        <text>(S)-allantoin + H2O = allantoate + H(+)</text>
        <dbReference type="Rhea" id="RHEA:17029"/>
        <dbReference type="ChEBI" id="CHEBI:15377"/>
        <dbReference type="ChEBI" id="CHEBI:15378"/>
        <dbReference type="ChEBI" id="CHEBI:15678"/>
        <dbReference type="ChEBI" id="CHEBI:17536"/>
        <dbReference type="EC" id="3.5.2.5"/>
    </reaction>
</comment>
<dbReference type="InterPro" id="IPR047604">
    <property type="entry name" value="Allantoinase_bact"/>
</dbReference>
<comment type="pathway">
    <text evidence="7">Nitrogen metabolism; (S)-allantoin degradation; allantoate from (S)-allantoin: step 1/1.</text>
</comment>
<dbReference type="RefSeq" id="WP_122920773.1">
    <property type="nucleotide sequence ID" value="NZ_RHHQ01000022.1"/>
</dbReference>
<evidence type="ECO:0000256" key="3">
    <source>
        <dbReference type="ARBA" id="ARBA00022723"/>
    </source>
</evidence>
<dbReference type="GO" id="GO:0008270">
    <property type="term" value="F:zinc ion binding"/>
    <property type="evidence" value="ECO:0007669"/>
    <property type="project" value="InterPro"/>
</dbReference>
<dbReference type="NCBIfam" id="TIGR00857">
    <property type="entry name" value="pyrC_multi"/>
    <property type="match status" value="1"/>
</dbReference>
<evidence type="ECO:0000256" key="6">
    <source>
        <dbReference type="ARBA" id="ARBA00058805"/>
    </source>
</evidence>
<evidence type="ECO:0000313" key="9">
    <source>
        <dbReference type="EMBL" id="RNB81689.1"/>
    </source>
</evidence>
<feature type="binding site" evidence="7">
    <location>
        <position position="62"/>
    </location>
    <ligand>
        <name>Zn(2+)</name>
        <dbReference type="ChEBI" id="CHEBI:29105"/>
        <label>1</label>
    </ligand>
</feature>
<evidence type="ECO:0000256" key="5">
    <source>
        <dbReference type="ARBA" id="ARBA00022833"/>
    </source>
</evidence>
<dbReference type="EC" id="3.5.2.5" evidence="7"/>
<dbReference type="InterPro" id="IPR050138">
    <property type="entry name" value="DHOase/Allantoinase_Hydrolase"/>
</dbReference>
<dbReference type="OrthoDB" id="9765462at2"/>
<dbReference type="PANTHER" id="PTHR43668">
    <property type="entry name" value="ALLANTOINASE"/>
    <property type="match status" value="1"/>
</dbReference>
<sequence length="469" mass="52558">MKYDLLIRDGNVVFRDEVKKVDLAIQSGKIVAIADRIDETADQVVDAAGQFVMPGMIDTHVHICEPGRTEWEGFESGTKALAAGGTTSYVDMPLNALPATTTKEAFDAKLAAAEGKNYVDYAFYGGLVPGNLEHLQELSDAGVVAYKCFMATCGSDLPDDFKNVNDYTLYTGMKKIAELGHLLSIHAENAEITDRFAEEKIKQGKVTASDYVASRPIFTEVDAVKRALFFAKETGCKLHFVHISSADSVEVIWKARNEGLDVTLESCPHYFTITTSQFEEIGSAAKCSPPLRDDWEQAKLWEALQRGQIDMLTSDHSPCPPEMKQSETNNMFEVWGGITGCQNNVDLMFDEAVKKRNVPVTEFVKMISTNPAERFHLRTKGEIAIDKDADMILIDPNQSYVVKKENLYYRHKHSPYLNRTIHCRVTKTFVRGQVVFDLHEGIVGQPIGQFIPFQKNPVYLKLNQRCYEK</sequence>
<dbReference type="PANTHER" id="PTHR43668:SF4">
    <property type="entry name" value="ALLANTOINASE"/>
    <property type="match status" value="1"/>
</dbReference>
<keyword evidence="4 7" id="KW-0378">Hydrolase</keyword>
<dbReference type="HAMAP" id="MF_01645">
    <property type="entry name" value="Hydantoinase"/>
    <property type="match status" value="1"/>
</dbReference>
<dbReference type="InterPro" id="IPR011059">
    <property type="entry name" value="Metal-dep_hydrolase_composite"/>
</dbReference>
<dbReference type="GO" id="GO:0000256">
    <property type="term" value="P:allantoin catabolic process"/>
    <property type="evidence" value="ECO:0007669"/>
    <property type="project" value="UniProtKB-UniRule"/>
</dbReference>
<keyword evidence="3 7" id="KW-0479">Metal-binding</keyword>
<gene>
    <name evidence="7 9" type="primary">allB</name>
    <name evidence="9" type="ORF">EDM56_25585</name>
</gene>
<dbReference type="Gene3D" id="2.30.40.10">
    <property type="entry name" value="Urease, subunit C, domain 1"/>
    <property type="match status" value="1"/>
</dbReference>
<organism evidence="9 10">
    <name type="scientific">Brevibacillus fluminis</name>
    <dbReference type="NCBI Taxonomy" id="511487"/>
    <lineage>
        <taxon>Bacteria</taxon>
        <taxon>Bacillati</taxon>
        <taxon>Bacillota</taxon>
        <taxon>Bacilli</taxon>
        <taxon>Bacillales</taxon>
        <taxon>Paenibacillaceae</taxon>
        <taxon>Brevibacillus</taxon>
    </lineage>
</organism>
<comment type="cofactor">
    <cofactor evidence="7">
        <name>Zn(2+)</name>
        <dbReference type="ChEBI" id="CHEBI:29105"/>
    </cofactor>
    <text evidence="7">Binds 2 Zn(2+) ions per subunit.</text>
</comment>
<evidence type="ECO:0000256" key="2">
    <source>
        <dbReference type="ARBA" id="ARBA00022631"/>
    </source>
</evidence>
<name>A0A3M8D1X1_9BACL</name>
<dbReference type="GO" id="GO:0050897">
    <property type="term" value="F:cobalt ion binding"/>
    <property type="evidence" value="ECO:0007669"/>
    <property type="project" value="InterPro"/>
</dbReference>
<evidence type="ECO:0000256" key="7">
    <source>
        <dbReference type="HAMAP-Rule" id="MF_01645"/>
    </source>
</evidence>
<feature type="binding site" evidence="7">
    <location>
        <position position="60"/>
    </location>
    <ligand>
        <name>Zn(2+)</name>
        <dbReference type="ChEBI" id="CHEBI:29105"/>
        <label>1</label>
    </ligand>
</feature>
<keyword evidence="10" id="KW-1185">Reference proteome</keyword>
<evidence type="ECO:0000313" key="10">
    <source>
        <dbReference type="Proteomes" id="UP000271031"/>
    </source>
</evidence>
<feature type="binding site" evidence="7">
    <location>
        <position position="242"/>
    </location>
    <ligand>
        <name>Zn(2+)</name>
        <dbReference type="ChEBI" id="CHEBI:29105"/>
        <label>2</label>
    </ligand>
</feature>
<protein>
    <recommendedName>
        <fullName evidence="7">Allantoinase</fullName>
        <ecNumber evidence="7">3.5.2.5</ecNumber>
    </recommendedName>
    <alternativeName>
        <fullName evidence="7">Allantoin-utilizing enzyme</fullName>
    </alternativeName>
</protein>
<dbReference type="AlphaFoldDB" id="A0A3M8D1X1"/>
<reference evidence="9 10" key="1">
    <citation type="submission" date="2018-10" db="EMBL/GenBank/DDBJ databases">
        <title>Phylogenomics of Brevibacillus.</title>
        <authorList>
            <person name="Dunlap C."/>
        </authorList>
    </citation>
    <scope>NUCLEOTIDE SEQUENCE [LARGE SCALE GENOMIC DNA]</scope>
    <source>
        <strain evidence="9 10">JCM 15716</strain>
    </source>
</reference>
<accession>A0A3M8D1X1</accession>
<dbReference type="UniPathway" id="UPA00395">
    <property type="reaction ID" value="UER00653"/>
</dbReference>
<dbReference type="Gene3D" id="3.20.20.140">
    <property type="entry name" value="Metal-dependent hydrolases"/>
    <property type="match status" value="1"/>
</dbReference>
<dbReference type="GO" id="GO:0006145">
    <property type="term" value="P:purine nucleobase catabolic process"/>
    <property type="evidence" value="ECO:0007669"/>
    <property type="project" value="TreeGrafter"/>
</dbReference>
<dbReference type="NCBIfam" id="TIGR03178">
    <property type="entry name" value="allantoinase"/>
    <property type="match status" value="1"/>
</dbReference>
<dbReference type="EMBL" id="RHHQ01000022">
    <property type="protein sequence ID" value="RNB81689.1"/>
    <property type="molecule type" value="Genomic_DNA"/>
</dbReference>
<feature type="modified residue" description="N6-carboxylysine" evidence="7">
    <location>
        <position position="147"/>
    </location>
</feature>
<feature type="binding site" evidence="7">
    <location>
        <position position="186"/>
    </location>
    <ligand>
        <name>Zn(2+)</name>
        <dbReference type="ChEBI" id="CHEBI:29105"/>
        <label>2</label>
    </ligand>
</feature>
<dbReference type="GO" id="GO:0004038">
    <property type="term" value="F:allantoinase activity"/>
    <property type="evidence" value="ECO:0007669"/>
    <property type="project" value="UniProtKB-UniRule"/>
</dbReference>
<evidence type="ECO:0000256" key="1">
    <source>
        <dbReference type="ARBA" id="ARBA00011881"/>
    </source>
</evidence>
<dbReference type="InterPro" id="IPR006680">
    <property type="entry name" value="Amidohydro-rel"/>
</dbReference>
<dbReference type="GO" id="GO:0005737">
    <property type="term" value="C:cytoplasm"/>
    <property type="evidence" value="ECO:0007669"/>
    <property type="project" value="TreeGrafter"/>
</dbReference>
<comment type="caution">
    <text evidence="9">The sequence shown here is derived from an EMBL/GenBank/DDBJ whole genome shotgun (WGS) entry which is preliminary data.</text>
</comment>
<comment type="PTM">
    <text evidence="7">Carboxylation allows a single lysine to coordinate two zinc ions.</text>
</comment>
<dbReference type="InterPro" id="IPR017593">
    <property type="entry name" value="Allantoinase"/>
</dbReference>
<feature type="binding site" description="via carbamate group" evidence="7">
    <location>
        <position position="147"/>
    </location>
    <ligand>
        <name>Zn(2+)</name>
        <dbReference type="ChEBI" id="CHEBI:29105"/>
        <label>1</label>
    </ligand>
</feature>